<dbReference type="Proteomes" id="UP000298653">
    <property type="component" value="Chromosome"/>
</dbReference>
<dbReference type="Pfam" id="PF23357">
    <property type="entry name" value="DUF7088"/>
    <property type="match status" value="1"/>
</dbReference>
<feature type="domain" description="ABC-type uncharacterised transport system" evidence="2">
    <location>
        <begin position="195"/>
        <end position="411"/>
    </location>
</feature>
<dbReference type="InterPro" id="IPR055396">
    <property type="entry name" value="DUF7088"/>
</dbReference>
<evidence type="ECO:0000313" key="4">
    <source>
        <dbReference type="EMBL" id="QCP36704.1"/>
    </source>
</evidence>
<sequence>MEKIKKLFQTKDSRKGSYSVAVTAVVIGIVILFNLLVGQLPQKIRQIDISDTNIYEISSKSQKLIKNLENDVTFYVIAEKSSTDDRIKTFISKYVSLSGHLKMEWIDPVLHPSALTKYDTEKNSIVVSCEKTGRQTSISFDDILVTESSYYNTSTSATQFDGDGQLTSAVNYVTNTKEYKAYYTSGHGEAALSSSVTSLMEKSRISTSELNLLTASSIPKDCDLLILNGPTSDLTKDEAKVLSSYLKKGGKVMTLLTYTNKKMPRLNGLLEDYGLKVANGYIADGDRCYQGNYYYLIPNLSVSDDMASGISSNSVLMINSKGMTQTDPARDTISVESFMTTSDSGYAVTEKKQTQGTYILGAASTESVTVKNSSGKKEKKESRLTVFGSNMLIDEQVTQSFSTLENLTLFMNSVTANLDNADNISISPKSLQVTYNTIAHPGIFSILIIFVIPFVVIAGGFVIWFRRRRR</sequence>
<keyword evidence="1" id="KW-0812">Transmembrane</keyword>
<keyword evidence="1" id="KW-1133">Transmembrane helix</keyword>
<evidence type="ECO:0000313" key="5">
    <source>
        <dbReference type="Proteomes" id="UP000298653"/>
    </source>
</evidence>
<evidence type="ECO:0000256" key="1">
    <source>
        <dbReference type="SAM" id="Phobius"/>
    </source>
</evidence>
<dbReference type="InterPro" id="IPR019196">
    <property type="entry name" value="ABC_transp_unknown"/>
</dbReference>
<feature type="transmembrane region" description="Helical" evidence="1">
    <location>
        <begin position="20"/>
        <end position="40"/>
    </location>
</feature>
<proteinExistence type="predicted"/>
<reference evidence="4 5" key="1">
    <citation type="submission" date="2019-05" db="EMBL/GenBank/DDBJ databases">
        <title>Complete genome sequencing of Anaerostipes rhamnosivorans.</title>
        <authorList>
            <person name="Bui T.P.N."/>
            <person name="de Vos W.M."/>
        </authorList>
    </citation>
    <scope>NUCLEOTIDE SEQUENCE [LARGE SCALE GENOMIC DNA]</scope>
    <source>
        <strain evidence="4 5">1y2</strain>
    </source>
</reference>
<accession>A0A4P8IKZ1</accession>
<dbReference type="KEGG" id="arf:AR1Y2_3250"/>
<name>A0A4P8IKZ1_9FIRM</name>
<feature type="transmembrane region" description="Helical" evidence="1">
    <location>
        <begin position="442"/>
        <end position="465"/>
    </location>
</feature>
<gene>
    <name evidence="4" type="ORF">AR1Y2_3250</name>
</gene>
<dbReference type="RefSeq" id="WP_137329885.1">
    <property type="nucleotide sequence ID" value="NZ_CP040058.1"/>
</dbReference>
<feature type="domain" description="DUF7088" evidence="3">
    <location>
        <begin position="53"/>
        <end position="137"/>
    </location>
</feature>
<dbReference type="Pfam" id="PF09822">
    <property type="entry name" value="ABC_transp_aux"/>
    <property type="match status" value="1"/>
</dbReference>
<keyword evidence="1" id="KW-0472">Membrane</keyword>
<keyword evidence="5" id="KW-1185">Reference proteome</keyword>
<evidence type="ECO:0000259" key="2">
    <source>
        <dbReference type="Pfam" id="PF09822"/>
    </source>
</evidence>
<organism evidence="4 5">
    <name type="scientific">Anaerostipes rhamnosivorans</name>
    <dbReference type="NCBI Taxonomy" id="1229621"/>
    <lineage>
        <taxon>Bacteria</taxon>
        <taxon>Bacillati</taxon>
        <taxon>Bacillota</taxon>
        <taxon>Clostridia</taxon>
        <taxon>Lachnospirales</taxon>
        <taxon>Lachnospiraceae</taxon>
        <taxon>Anaerostipes</taxon>
    </lineage>
</organism>
<dbReference type="AlphaFoldDB" id="A0A4P8IKZ1"/>
<dbReference type="OrthoDB" id="9766228at2"/>
<protein>
    <submittedName>
        <fullName evidence="4">Uncharacterized protein</fullName>
    </submittedName>
</protein>
<dbReference type="EMBL" id="CP040058">
    <property type="protein sequence ID" value="QCP36704.1"/>
    <property type="molecule type" value="Genomic_DNA"/>
</dbReference>
<evidence type="ECO:0000259" key="3">
    <source>
        <dbReference type="Pfam" id="PF23357"/>
    </source>
</evidence>